<dbReference type="Proteomes" id="UP000729402">
    <property type="component" value="Unassembled WGS sequence"/>
</dbReference>
<gene>
    <name evidence="1" type="ORF">GUJ93_ZPchr0006g41726</name>
</gene>
<reference evidence="1" key="1">
    <citation type="journal article" date="2021" name="bioRxiv">
        <title>Whole Genome Assembly and Annotation of Northern Wild Rice, Zizania palustris L., Supports a Whole Genome Duplication in the Zizania Genus.</title>
        <authorList>
            <person name="Haas M."/>
            <person name="Kono T."/>
            <person name="Macchietto M."/>
            <person name="Millas R."/>
            <person name="McGilp L."/>
            <person name="Shao M."/>
            <person name="Duquette J."/>
            <person name="Hirsch C.N."/>
            <person name="Kimball J."/>
        </authorList>
    </citation>
    <scope>NUCLEOTIDE SEQUENCE</scope>
    <source>
        <tissue evidence="1">Fresh leaf tissue</tissue>
    </source>
</reference>
<accession>A0A8J5VTK6</accession>
<evidence type="ECO:0000313" key="2">
    <source>
        <dbReference type="Proteomes" id="UP000729402"/>
    </source>
</evidence>
<protein>
    <submittedName>
        <fullName evidence="1">Uncharacterized protein</fullName>
    </submittedName>
</protein>
<proteinExistence type="predicted"/>
<sequence length="151" mass="16144">MPQKGTFPLTASGLGVAVHAGHRGGHPAGHTPHHLNANPAILLTVSVLTFFPWPIVCTAPSLSDAETGSCKWVNETCNFMAAGRVTNAVDLTLTKQPQLKKPQIEVSGSSFQLNSSVYVSRIASKRLAHERRLSSAALDAGISHHHFYSLL</sequence>
<evidence type="ECO:0000313" key="1">
    <source>
        <dbReference type="EMBL" id="KAG8071281.1"/>
    </source>
</evidence>
<comment type="caution">
    <text evidence="1">The sequence shown here is derived from an EMBL/GenBank/DDBJ whole genome shotgun (WGS) entry which is preliminary data.</text>
</comment>
<dbReference type="AlphaFoldDB" id="A0A8J5VTK6"/>
<dbReference type="EMBL" id="JAAALK010000283">
    <property type="protein sequence ID" value="KAG8071281.1"/>
    <property type="molecule type" value="Genomic_DNA"/>
</dbReference>
<name>A0A8J5VTK6_ZIZPA</name>
<reference evidence="1" key="2">
    <citation type="submission" date="2021-02" db="EMBL/GenBank/DDBJ databases">
        <authorList>
            <person name="Kimball J.A."/>
            <person name="Haas M.W."/>
            <person name="Macchietto M."/>
            <person name="Kono T."/>
            <person name="Duquette J."/>
            <person name="Shao M."/>
        </authorList>
    </citation>
    <scope>NUCLEOTIDE SEQUENCE</scope>
    <source>
        <tissue evidence="1">Fresh leaf tissue</tissue>
    </source>
</reference>
<keyword evidence="2" id="KW-1185">Reference proteome</keyword>
<organism evidence="1 2">
    <name type="scientific">Zizania palustris</name>
    <name type="common">Northern wild rice</name>
    <dbReference type="NCBI Taxonomy" id="103762"/>
    <lineage>
        <taxon>Eukaryota</taxon>
        <taxon>Viridiplantae</taxon>
        <taxon>Streptophyta</taxon>
        <taxon>Embryophyta</taxon>
        <taxon>Tracheophyta</taxon>
        <taxon>Spermatophyta</taxon>
        <taxon>Magnoliopsida</taxon>
        <taxon>Liliopsida</taxon>
        <taxon>Poales</taxon>
        <taxon>Poaceae</taxon>
        <taxon>BOP clade</taxon>
        <taxon>Oryzoideae</taxon>
        <taxon>Oryzeae</taxon>
        <taxon>Zizaniinae</taxon>
        <taxon>Zizania</taxon>
    </lineage>
</organism>